<evidence type="ECO:0000256" key="2">
    <source>
        <dbReference type="PROSITE-ProRule" id="PRU00703"/>
    </source>
</evidence>
<keyword evidence="1 2" id="KW-0129">CBS domain</keyword>
<dbReference type="PANTHER" id="PTHR43080:SF29">
    <property type="entry name" value="OS02G0818000 PROTEIN"/>
    <property type="match status" value="1"/>
</dbReference>
<dbReference type="InterPro" id="IPR051257">
    <property type="entry name" value="Diverse_CBS-Domain"/>
</dbReference>
<feature type="domain" description="CBS" evidence="4">
    <location>
        <begin position="12"/>
        <end position="69"/>
    </location>
</feature>
<organism evidence="5 6">
    <name type="scientific">Streptomyces thermocoprophilus</name>
    <dbReference type="NCBI Taxonomy" id="78356"/>
    <lineage>
        <taxon>Bacteria</taxon>
        <taxon>Bacillati</taxon>
        <taxon>Actinomycetota</taxon>
        <taxon>Actinomycetes</taxon>
        <taxon>Kitasatosporales</taxon>
        <taxon>Streptomycetaceae</taxon>
        <taxon>Streptomyces</taxon>
    </lineage>
</organism>
<name>A0ABV5VJR6_9ACTN</name>
<evidence type="ECO:0000256" key="1">
    <source>
        <dbReference type="ARBA" id="ARBA00023122"/>
    </source>
</evidence>
<keyword evidence="6" id="KW-1185">Reference proteome</keyword>
<dbReference type="InterPro" id="IPR000644">
    <property type="entry name" value="CBS_dom"/>
</dbReference>
<comment type="caution">
    <text evidence="5">The sequence shown here is derived from an EMBL/GenBank/DDBJ whole genome shotgun (WGS) entry which is preliminary data.</text>
</comment>
<dbReference type="RefSeq" id="WP_247464360.1">
    <property type="nucleotide sequence ID" value="NZ_JBHMAR010000039.1"/>
</dbReference>
<dbReference type="InterPro" id="IPR007055">
    <property type="entry name" value="BON_dom"/>
</dbReference>
<dbReference type="Pfam" id="PF00571">
    <property type="entry name" value="CBS"/>
    <property type="match status" value="2"/>
</dbReference>
<dbReference type="PROSITE" id="PS50914">
    <property type="entry name" value="BON"/>
    <property type="match status" value="1"/>
</dbReference>
<dbReference type="Proteomes" id="UP001589703">
    <property type="component" value="Unassembled WGS sequence"/>
</dbReference>
<dbReference type="SMART" id="SM00116">
    <property type="entry name" value="CBS"/>
    <property type="match status" value="2"/>
</dbReference>
<dbReference type="Pfam" id="PF04972">
    <property type="entry name" value="BON"/>
    <property type="match status" value="1"/>
</dbReference>
<sequence length="219" mass="23474">MPGTAHTVRDVMTHAVVTVSPDTAFKDIVRSLHEGRVSALPVVDGSGRVIGVVSEADLLPKEEFHDADPDRRTQARRLADLAKAGSVSARDLMTSPALTVAPEAPLARAARTMARGRVKRLPVVDGDGRPVGIVSRADLLKVFLRDDAEIAGRIRREVVAFLFPGAESDVAVDVTDGVVRLRGRIRDRSLVPVAARLARAVEGVVDVRFELDPPVDDAS</sequence>
<dbReference type="PROSITE" id="PS51371">
    <property type="entry name" value="CBS"/>
    <property type="match status" value="2"/>
</dbReference>
<dbReference type="SUPFAM" id="SSF54631">
    <property type="entry name" value="CBS-domain pair"/>
    <property type="match status" value="1"/>
</dbReference>
<accession>A0ABV5VJR6</accession>
<dbReference type="Gene3D" id="3.10.580.10">
    <property type="entry name" value="CBS-domain"/>
    <property type="match status" value="1"/>
</dbReference>
<dbReference type="EMBL" id="JBHMAR010000039">
    <property type="protein sequence ID" value="MFB9738079.1"/>
    <property type="molecule type" value="Genomic_DNA"/>
</dbReference>
<protein>
    <submittedName>
        <fullName evidence="5">CBS domain-containing protein</fullName>
    </submittedName>
</protein>
<dbReference type="PANTHER" id="PTHR43080">
    <property type="entry name" value="CBS DOMAIN-CONTAINING PROTEIN CBSX3, MITOCHONDRIAL"/>
    <property type="match status" value="1"/>
</dbReference>
<evidence type="ECO:0000313" key="5">
    <source>
        <dbReference type="EMBL" id="MFB9738079.1"/>
    </source>
</evidence>
<reference evidence="5 6" key="1">
    <citation type="submission" date="2024-09" db="EMBL/GenBank/DDBJ databases">
        <authorList>
            <person name="Sun Q."/>
            <person name="Mori K."/>
        </authorList>
    </citation>
    <scope>NUCLEOTIDE SEQUENCE [LARGE SCALE GENOMIC DNA]</scope>
    <source>
        <strain evidence="5 6">JCM 10918</strain>
    </source>
</reference>
<evidence type="ECO:0000259" key="4">
    <source>
        <dbReference type="PROSITE" id="PS51371"/>
    </source>
</evidence>
<gene>
    <name evidence="5" type="ORF">ACFFRO_23620</name>
</gene>
<evidence type="ECO:0000259" key="3">
    <source>
        <dbReference type="PROSITE" id="PS50914"/>
    </source>
</evidence>
<dbReference type="CDD" id="cd04586">
    <property type="entry name" value="CBS_pair_BON_assoc"/>
    <property type="match status" value="1"/>
</dbReference>
<proteinExistence type="predicted"/>
<feature type="domain" description="CBS" evidence="4">
    <location>
        <begin position="93"/>
        <end position="149"/>
    </location>
</feature>
<evidence type="ECO:0000313" key="6">
    <source>
        <dbReference type="Proteomes" id="UP001589703"/>
    </source>
</evidence>
<dbReference type="PIRSF" id="PIRSF036990">
    <property type="entry name" value="UCP036990_CBS_BON"/>
    <property type="match status" value="1"/>
</dbReference>
<dbReference type="InterPro" id="IPR017080">
    <property type="entry name" value="UCP036990_CBS_BON"/>
</dbReference>
<feature type="domain" description="BON" evidence="3">
    <location>
        <begin position="146"/>
        <end position="219"/>
    </location>
</feature>
<dbReference type="InterPro" id="IPR046342">
    <property type="entry name" value="CBS_dom_sf"/>
</dbReference>
<dbReference type="Gene3D" id="3.30.1340.30">
    <property type="match status" value="1"/>
</dbReference>